<dbReference type="PROSITE" id="PS51332">
    <property type="entry name" value="B12_BINDING"/>
    <property type="match status" value="1"/>
</dbReference>
<organism evidence="2 3">
    <name type="scientific">Candidatus Wallbacteria bacterium HGW-Wallbacteria-1</name>
    <dbReference type="NCBI Taxonomy" id="2013854"/>
    <lineage>
        <taxon>Bacteria</taxon>
        <taxon>Candidatus Walliibacteriota</taxon>
    </lineage>
</organism>
<dbReference type="GO" id="GO:0005829">
    <property type="term" value="C:cytosol"/>
    <property type="evidence" value="ECO:0007669"/>
    <property type="project" value="TreeGrafter"/>
</dbReference>
<dbReference type="PANTHER" id="PTHR45833">
    <property type="entry name" value="METHIONINE SYNTHASE"/>
    <property type="match status" value="1"/>
</dbReference>
<dbReference type="InterPro" id="IPR036724">
    <property type="entry name" value="Cobalamin-bd_sf"/>
</dbReference>
<dbReference type="Proteomes" id="UP000233256">
    <property type="component" value="Unassembled WGS sequence"/>
</dbReference>
<proteinExistence type="predicted"/>
<dbReference type="Gene3D" id="3.40.50.280">
    <property type="entry name" value="Cobalamin-binding domain"/>
    <property type="match status" value="1"/>
</dbReference>
<gene>
    <name evidence="2" type="ORF">CVV64_16755</name>
</gene>
<dbReference type="GO" id="GO:0008705">
    <property type="term" value="F:methionine synthase activity"/>
    <property type="evidence" value="ECO:0007669"/>
    <property type="project" value="TreeGrafter"/>
</dbReference>
<dbReference type="PANTHER" id="PTHR45833:SF2">
    <property type="entry name" value="BIFUNCTIONAL HOMOCYSTEINE S-METHYLTRANSFERASE_5,10-METHYLENETETRAHYDROFOLATE REDUCTASE"/>
    <property type="match status" value="1"/>
</dbReference>
<dbReference type="EMBL" id="PGXC01000031">
    <property type="protein sequence ID" value="PKK88894.1"/>
    <property type="molecule type" value="Genomic_DNA"/>
</dbReference>
<name>A0A2N1PKN1_9BACT</name>
<dbReference type="GO" id="GO:0031419">
    <property type="term" value="F:cobalamin binding"/>
    <property type="evidence" value="ECO:0007669"/>
    <property type="project" value="InterPro"/>
</dbReference>
<feature type="domain" description="B12-binding" evidence="1">
    <location>
        <begin position="92"/>
        <end position="223"/>
    </location>
</feature>
<dbReference type="GO" id="GO:0046872">
    <property type="term" value="F:metal ion binding"/>
    <property type="evidence" value="ECO:0007669"/>
    <property type="project" value="InterPro"/>
</dbReference>
<accession>A0A2N1PKN1</accession>
<dbReference type="InterPro" id="IPR006158">
    <property type="entry name" value="Cobalamin-bd"/>
</dbReference>
<reference evidence="2 3" key="1">
    <citation type="journal article" date="2017" name="ISME J.">
        <title>Potential for microbial H2 and metal transformations associated with novel bacteria and archaea in deep terrestrial subsurface sediments.</title>
        <authorList>
            <person name="Hernsdorf A.W."/>
            <person name="Amano Y."/>
            <person name="Miyakawa K."/>
            <person name="Ise K."/>
            <person name="Suzuki Y."/>
            <person name="Anantharaman K."/>
            <person name="Probst A."/>
            <person name="Burstein D."/>
            <person name="Thomas B.C."/>
            <person name="Banfield J.F."/>
        </authorList>
    </citation>
    <scope>NUCLEOTIDE SEQUENCE [LARGE SCALE GENOMIC DNA]</scope>
    <source>
        <strain evidence="2">HGW-Wallbacteria-1</strain>
    </source>
</reference>
<evidence type="ECO:0000259" key="1">
    <source>
        <dbReference type="PROSITE" id="PS51332"/>
    </source>
</evidence>
<evidence type="ECO:0000313" key="2">
    <source>
        <dbReference type="EMBL" id="PKK88894.1"/>
    </source>
</evidence>
<dbReference type="SUPFAM" id="SSF52242">
    <property type="entry name" value="Cobalamin (vitamin B12)-binding domain"/>
    <property type="match status" value="1"/>
</dbReference>
<dbReference type="InterPro" id="IPR050554">
    <property type="entry name" value="Met_Synthase/Corrinoid"/>
</dbReference>
<dbReference type="AlphaFoldDB" id="A0A2N1PKN1"/>
<evidence type="ECO:0000313" key="3">
    <source>
        <dbReference type="Proteomes" id="UP000233256"/>
    </source>
</evidence>
<protein>
    <submittedName>
        <fullName evidence="2">Cobalamin-binding protein</fullName>
    </submittedName>
</protein>
<dbReference type="Pfam" id="PF02310">
    <property type="entry name" value="B12-binding"/>
    <property type="match status" value="1"/>
</dbReference>
<comment type="caution">
    <text evidence="2">The sequence shown here is derived from an EMBL/GenBank/DDBJ whole genome shotgun (WGS) entry which is preliminary data.</text>
</comment>
<sequence>MTTISALQNEYFQALCMLDESRACDVIHRGLDNGFSPEDLLIKIVIESIDRMNESLLVDQEINLAQHYLSARISENMAMLLLAKFPSGGDSPGCIVLGTSIGDYHGLGKKIVAGCLRAHLFQVIDAGTHVSPEQFVDLAITHNAQIIGISSMMAHTAIGPEGALGVRKILQEQGLESRIKIMVGGAPYRFDRELYRRVQADGWGENGLAAVETARRLIMEVTP</sequence>